<name>A0ABM6F345_9BURK</name>
<reference evidence="1 2" key="1">
    <citation type="submission" date="2016-10" db="EMBL/GenBank/DDBJ databases">
        <title>Complete genome sequences of three Cupriavidus strains isolated from various Malaysian environments.</title>
        <authorList>
            <person name="Abdullah A.A.-A."/>
            <person name="Shafie N.A.H."/>
            <person name="Lau N.S."/>
        </authorList>
    </citation>
    <scope>NUCLEOTIDE SEQUENCE [LARGE SCALE GENOMIC DNA]</scope>
    <source>
        <strain evidence="1 2">USMAA1020</strain>
    </source>
</reference>
<sequence>MEQLGNTYEDRFTDPEDQAEPALEFTADALGTGAMGGKVPVVIPVGDDVDLSKPLAPTHDENKGFMRFMPALIKEMNRKGVPFTIDGNTGIITISGFYKNGPMTLEVEANDDIVAIDKRARRKVMKTYDDLVKLNFFWWQQSTGQGVPRNPDRPWLDAFLDKGWVRRSVIYLPSTDQAPVDDE</sequence>
<accession>A0ABM6F345</accession>
<evidence type="ECO:0000313" key="1">
    <source>
        <dbReference type="EMBL" id="AOZ05830.1"/>
    </source>
</evidence>
<gene>
    <name evidence="1" type="ORF">BKK80_08400</name>
</gene>
<protein>
    <submittedName>
        <fullName evidence="1">Uncharacterized protein</fullName>
    </submittedName>
</protein>
<dbReference type="RefSeq" id="WP_071068875.1">
    <property type="nucleotide sequence ID" value="NZ_CP017754.1"/>
</dbReference>
<keyword evidence="2" id="KW-1185">Reference proteome</keyword>
<proteinExistence type="predicted"/>
<organism evidence="1 2">
    <name type="scientific">Cupriavidus malaysiensis</name>
    <dbReference type="NCBI Taxonomy" id="367825"/>
    <lineage>
        <taxon>Bacteria</taxon>
        <taxon>Pseudomonadati</taxon>
        <taxon>Pseudomonadota</taxon>
        <taxon>Betaproteobacteria</taxon>
        <taxon>Burkholderiales</taxon>
        <taxon>Burkholderiaceae</taxon>
        <taxon>Cupriavidus</taxon>
    </lineage>
</organism>
<evidence type="ECO:0000313" key="2">
    <source>
        <dbReference type="Proteomes" id="UP000177515"/>
    </source>
</evidence>
<dbReference type="EMBL" id="CP017754">
    <property type="protein sequence ID" value="AOZ05830.1"/>
    <property type="molecule type" value="Genomic_DNA"/>
</dbReference>
<dbReference type="Proteomes" id="UP000177515">
    <property type="component" value="Chromosome 1"/>
</dbReference>